<dbReference type="AlphaFoldDB" id="A0A5D9CB08"/>
<comment type="caution">
    <text evidence="1">The sequence shown here is derived from an EMBL/GenBank/DDBJ whole genome shotgun (WGS) entry which is preliminary data.</text>
</comment>
<dbReference type="RefSeq" id="WP_149520799.1">
    <property type="nucleotide sequence ID" value="NZ_VTOU01000001.1"/>
</dbReference>
<dbReference type="InterPro" id="IPR019054">
    <property type="entry name" value="Restrct_endonuc_II_AccI"/>
</dbReference>
<gene>
    <name evidence="1" type="ORF">FYJ91_03105</name>
</gene>
<protein>
    <submittedName>
        <fullName evidence="1">AccI family restriction endonuclease</fullName>
    </submittedName>
</protein>
<dbReference type="Pfam" id="PF09545">
    <property type="entry name" value="RE_AccI"/>
    <property type="match status" value="2"/>
</dbReference>
<dbReference type="Proteomes" id="UP000322077">
    <property type="component" value="Unassembled WGS sequence"/>
</dbReference>
<proteinExistence type="predicted"/>
<dbReference type="EMBL" id="VTOU01000001">
    <property type="protein sequence ID" value="TZG29138.1"/>
    <property type="molecule type" value="Genomic_DNA"/>
</dbReference>
<evidence type="ECO:0000313" key="2">
    <source>
        <dbReference type="Proteomes" id="UP000322077"/>
    </source>
</evidence>
<keyword evidence="2" id="KW-1185">Reference proteome</keyword>
<keyword evidence="1" id="KW-0540">Nuclease</keyword>
<name>A0A5D9CB08_9SPHN</name>
<keyword evidence="1" id="KW-0378">Hydrolase</keyword>
<keyword evidence="1" id="KW-0255">Endonuclease</keyword>
<accession>A0A5D9CB08</accession>
<sequence>MTYFASLAAPLEAAITSLKKHGVEEDKLRFGGETPVPAKIYVPSFADSKFQAEQALGDWAENSLAAALNEALPNHRAVAYGFSSKIIAGEDGFKEHYVKGIADTCLFGKRADLLIVDRDCILPDDISNLETVDLSGDVAASMGAIEVRSSRMESKVHAEYVISQLAAGKKVSTPELNFTVKVEDLIKVYRWIEVHDKPQLYAQVFLDAVYAIGIREILEYIGTASKLKIDNPQRSRKYTIMVPISTGHRVGDVVEYPNFEVVDRLTKNGRHDIYARPVGGKLTVNGDFICDLLQA</sequence>
<reference evidence="1 2" key="1">
    <citation type="submission" date="2019-08" db="EMBL/GenBank/DDBJ databases">
        <authorList>
            <person name="Wang G."/>
            <person name="Xu Z."/>
        </authorList>
    </citation>
    <scope>NUCLEOTIDE SEQUENCE [LARGE SCALE GENOMIC DNA]</scope>
    <source>
        <strain evidence="1 2">ZX</strain>
    </source>
</reference>
<organism evidence="1 2">
    <name type="scientific">Sphingomonas montanisoli</name>
    <dbReference type="NCBI Taxonomy" id="2606412"/>
    <lineage>
        <taxon>Bacteria</taxon>
        <taxon>Pseudomonadati</taxon>
        <taxon>Pseudomonadota</taxon>
        <taxon>Alphaproteobacteria</taxon>
        <taxon>Sphingomonadales</taxon>
        <taxon>Sphingomonadaceae</taxon>
        <taxon>Sphingomonas</taxon>
    </lineage>
</organism>
<evidence type="ECO:0000313" key="1">
    <source>
        <dbReference type="EMBL" id="TZG29138.1"/>
    </source>
</evidence>
<dbReference type="GO" id="GO:0004519">
    <property type="term" value="F:endonuclease activity"/>
    <property type="evidence" value="ECO:0007669"/>
    <property type="project" value="UniProtKB-KW"/>
</dbReference>